<keyword evidence="4 9" id="KW-0812">Transmembrane</keyword>
<dbReference type="AlphaFoldDB" id="A0A194AFB2"/>
<dbReference type="GO" id="GO:0006865">
    <property type="term" value="P:amino acid transport"/>
    <property type="evidence" value="ECO:0007669"/>
    <property type="project" value="UniProtKB-KW"/>
</dbReference>
<feature type="transmembrane region" description="Helical" evidence="9">
    <location>
        <begin position="187"/>
        <end position="209"/>
    </location>
</feature>
<evidence type="ECO:0000256" key="9">
    <source>
        <dbReference type="SAM" id="Phobius"/>
    </source>
</evidence>
<evidence type="ECO:0000256" key="3">
    <source>
        <dbReference type="ARBA" id="ARBA00022475"/>
    </source>
</evidence>
<dbReference type="STRING" id="1592317.DPF_0151"/>
<dbReference type="OrthoDB" id="9807115at2"/>
<evidence type="ECO:0000256" key="2">
    <source>
        <dbReference type="ARBA" id="ARBA00022448"/>
    </source>
</evidence>
<feature type="transmembrane region" description="Helical" evidence="9">
    <location>
        <begin position="135"/>
        <end position="157"/>
    </location>
</feature>
<dbReference type="InterPro" id="IPR052157">
    <property type="entry name" value="BCAA_transport_permease"/>
</dbReference>
<sequence length="287" mass="29959">MLTQQIVNGLVSGSAYALVALGYTLIYGVLGLINLAQGELYMAGAFGLWAGMAWLGLPFPVAVLFGLLLTGIVGVSMDRFVFRPLRNRHPLIPMLAAIGLSIMLQSLALLCFGPETKPFALELPPAHLSLGPVRISLIQIMLMGSALVVMMGLIWFVHFSRNGKALQAVALSPEAARIVGIKPDACIGMAFFASALMSGAAGMMMAAYYNATYPYMGVLPGLKGFCAAVLGGAGSIPGAILGGLLLGLAENLGAAYVASGFKDAFAFGILIVILLVRPSGILGRRKK</sequence>
<evidence type="ECO:0000256" key="8">
    <source>
        <dbReference type="ARBA" id="ARBA00037998"/>
    </source>
</evidence>
<keyword evidence="3" id="KW-1003">Cell membrane</keyword>
<reference evidence="11" key="1">
    <citation type="submission" date="2016-06" db="EMBL/GenBank/DDBJ databases">
        <title>Draft genome sequence of Desulfoplanes formicivorans strain Pf12B.</title>
        <authorList>
            <person name="Watanabe M."/>
            <person name="Kojima H."/>
            <person name="Fukui M."/>
        </authorList>
    </citation>
    <scope>NUCLEOTIDE SEQUENCE [LARGE SCALE GENOMIC DNA]</scope>
    <source>
        <strain evidence="11">Pf12B</strain>
    </source>
</reference>
<keyword evidence="5" id="KW-0029">Amino-acid transport</keyword>
<organism evidence="10 11">
    <name type="scientific">Desulfoplanes formicivorans</name>
    <dbReference type="NCBI Taxonomy" id="1592317"/>
    <lineage>
        <taxon>Bacteria</taxon>
        <taxon>Pseudomonadati</taxon>
        <taxon>Thermodesulfobacteriota</taxon>
        <taxon>Desulfovibrionia</taxon>
        <taxon>Desulfovibrionales</taxon>
        <taxon>Desulfoplanaceae</taxon>
        <taxon>Desulfoplanes</taxon>
    </lineage>
</organism>
<comment type="caution">
    <text evidence="10">The sequence shown here is derived from an EMBL/GenBank/DDBJ whole genome shotgun (WGS) entry which is preliminary data.</text>
</comment>
<keyword evidence="7 9" id="KW-0472">Membrane</keyword>
<proteinExistence type="inferred from homology"/>
<dbReference type="GO" id="GO:0022857">
    <property type="term" value="F:transmembrane transporter activity"/>
    <property type="evidence" value="ECO:0007669"/>
    <property type="project" value="InterPro"/>
</dbReference>
<dbReference type="CDD" id="cd06582">
    <property type="entry name" value="TM_PBP1_LivH_like"/>
    <property type="match status" value="1"/>
</dbReference>
<dbReference type="PANTHER" id="PTHR11795:SF445">
    <property type="entry name" value="AMINO ACID ABC TRANSPORTER PERMEASE PROTEIN"/>
    <property type="match status" value="1"/>
</dbReference>
<dbReference type="RefSeq" id="WP_069856973.1">
    <property type="nucleotide sequence ID" value="NZ_BDFE01000004.1"/>
</dbReference>
<evidence type="ECO:0000313" key="11">
    <source>
        <dbReference type="Proteomes" id="UP000095200"/>
    </source>
</evidence>
<evidence type="ECO:0000256" key="6">
    <source>
        <dbReference type="ARBA" id="ARBA00022989"/>
    </source>
</evidence>
<dbReference type="GO" id="GO:0005886">
    <property type="term" value="C:plasma membrane"/>
    <property type="evidence" value="ECO:0007669"/>
    <property type="project" value="UniProtKB-SubCell"/>
</dbReference>
<comment type="subcellular location">
    <subcellularLocation>
        <location evidence="1">Cell membrane</location>
        <topology evidence="1">Multi-pass membrane protein</topology>
    </subcellularLocation>
</comment>
<feature type="transmembrane region" description="Helical" evidence="9">
    <location>
        <begin position="63"/>
        <end position="82"/>
    </location>
</feature>
<feature type="transmembrane region" description="Helical" evidence="9">
    <location>
        <begin position="94"/>
        <end position="115"/>
    </location>
</feature>
<feature type="transmembrane region" description="Helical" evidence="9">
    <location>
        <begin position="15"/>
        <end position="33"/>
    </location>
</feature>
<evidence type="ECO:0000313" key="10">
    <source>
        <dbReference type="EMBL" id="GAU07469.1"/>
    </source>
</evidence>
<dbReference type="InterPro" id="IPR001851">
    <property type="entry name" value="ABC_transp_permease"/>
</dbReference>
<feature type="transmembrane region" description="Helical" evidence="9">
    <location>
        <begin position="264"/>
        <end position="283"/>
    </location>
</feature>
<evidence type="ECO:0000256" key="1">
    <source>
        <dbReference type="ARBA" id="ARBA00004651"/>
    </source>
</evidence>
<keyword evidence="2" id="KW-0813">Transport</keyword>
<gene>
    <name evidence="10" type="ORF">DPF_0151</name>
</gene>
<accession>A0A194AFB2</accession>
<evidence type="ECO:0000256" key="5">
    <source>
        <dbReference type="ARBA" id="ARBA00022970"/>
    </source>
</evidence>
<comment type="similarity">
    <text evidence="8">Belongs to the binding-protein-dependent transport system permease family. LivHM subfamily.</text>
</comment>
<name>A0A194AFB2_9BACT</name>
<keyword evidence="11" id="KW-1185">Reference proteome</keyword>
<evidence type="ECO:0000256" key="4">
    <source>
        <dbReference type="ARBA" id="ARBA00022692"/>
    </source>
</evidence>
<evidence type="ECO:0000256" key="7">
    <source>
        <dbReference type="ARBA" id="ARBA00023136"/>
    </source>
</evidence>
<dbReference type="Proteomes" id="UP000095200">
    <property type="component" value="Unassembled WGS sequence"/>
</dbReference>
<dbReference type="PANTHER" id="PTHR11795">
    <property type="entry name" value="BRANCHED-CHAIN AMINO ACID TRANSPORT SYSTEM PERMEASE PROTEIN LIVH"/>
    <property type="match status" value="1"/>
</dbReference>
<dbReference type="Pfam" id="PF02653">
    <property type="entry name" value="BPD_transp_2"/>
    <property type="match status" value="1"/>
</dbReference>
<keyword evidence="6 9" id="KW-1133">Transmembrane helix</keyword>
<protein>
    <submittedName>
        <fullName evidence="10">ABC transporter permease</fullName>
    </submittedName>
</protein>
<dbReference type="EMBL" id="BDFE01000004">
    <property type="protein sequence ID" value="GAU07469.1"/>
    <property type="molecule type" value="Genomic_DNA"/>
</dbReference>